<accession>A0A1M7SP62</accession>
<dbReference type="EMBL" id="FRDN01000004">
    <property type="protein sequence ID" value="SHN60303.1"/>
    <property type="molecule type" value="Genomic_DNA"/>
</dbReference>
<protein>
    <submittedName>
        <fullName evidence="2">Uncharacterized protein</fullName>
    </submittedName>
</protein>
<dbReference type="STRING" id="1121395.SAMN02745215_01159"/>
<keyword evidence="3" id="KW-1185">Reference proteome</keyword>
<dbReference type="RefSeq" id="WP_072771686.1">
    <property type="nucleotide sequence ID" value="NZ_FRDN01000004.1"/>
</dbReference>
<dbReference type="AlphaFoldDB" id="A0A1M7SP62"/>
<evidence type="ECO:0000256" key="1">
    <source>
        <dbReference type="SAM" id="Coils"/>
    </source>
</evidence>
<name>A0A1M7SP62_9FIRM</name>
<dbReference type="Gene3D" id="1.20.5.1160">
    <property type="entry name" value="Vasodilator-stimulated phosphoprotein"/>
    <property type="match status" value="1"/>
</dbReference>
<reference evidence="3" key="1">
    <citation type="submission" date="2016-12" db="EMBL/GenBank/DDBJ databases">
        <authorList>
            <person name="Varghese N."/>
            <person name="Submissions S."/>
        </authorList>
    </citation>
    <scope>NUCLEOTIDE SEQUENCE [LARGE SCALE GENOMIC DNA]</scope>
    <source>
        <strain evidence="3">DSM 11544</strain>
    </source>
</reference>
<proteinExistence type="predicted"/>
<organism evidence="2 3">
    <name type="scientific">Desulfitobacterium chlororespirans DSM 11544</name>
    <dbReference type="NCBI Taxonomy" id="1121395"/>
    <lineage>
        <taxon>Bacteria</taxon>
        <taxon>Bacillati</taxon>
        <taxon>Bacillota</taxon>
        <taxon>Clostridia</taxon>
        <taxon>Eubacteriales</taxon>
        <taxon>Desulfitobacteriaceae</taxon>
        <taxon>Desulfitobacterium</taxon>
    </lineage>
</organism>
<keyword evidence="1" id="KW-0175">Coiled coil</keyword>
<evidence type="ECO:0000313" key="3">
    <source>
        <dbReference type="Proteomes" id="UP000184010"/>
    </source>
</evidence>
<sequence length="517" mass="60098">MLNIKLNQVMELFSENYNIQLHEAEEYFMAIVAVGLSLTKEMRRDITSIYNQNKDMFFENAKNFSGYDHILLSSGDLEQEVYAKKTLGILLSAEQSELIKVKVLRLIKKYYKDVYIYAQNNNYDGFRKKLSAIEDTSKNLKLTETLIVLYFYTMKQLNENLINLQVVENAFNTASLFININPINTDIQSELKRENRLAQVRQIVKDELGVIKKPSDILYSKNKDLKTVVSCLRNLLLIDKLDVDFIASKVNQDDLDKVMLAFIKTTGKSDFDKTQVIQSFGAGYIVKMLLNEYLKTRELYLSSNDEDARYSELKVLKEQLDNALSEKDTAEIQTQKLKDEFENYELKLKKALSEQSRFYEAQINELNKEIDSLKTNLDAEMKNREELFQLREFFIDLKNDDLSNDDLPTETSVDLSRFIANKKLLIIGGAPSWQKRLKAKFPTILTVDGFNDKIELRNYGEVDFVLFYSKYMSHKTYYKTVDFVRANDIPAGYIGKTNMDLVEFEIAEELNKRLVAH</sequence>
<gene>
    <name evidence="2" type="ORF">SAMN02745215_01159</name>
</gene>
<dbReference type="Proteomes" id="UP000184010">
    <property type="component" value="Unassembled WGS sequence"/>
</dbReference>
<evidence type="ECO:0000313" key="2">
    <source>
        <dbReference type="EMBL" id="SHN60303.1"/>
    </source>
</evidence>
<feature type="coiled-coil region" evidence="1">
    <location>
        <begin position="313"/>
        <end position="390"/>
    </location>
</feature>